<dbReference type="InterPro" id="IPR036653">
    <property type="entry name" value="CinA-like_C"/>
</dbReference>
<evidence type="ECO:0000313" key="3">
    <source>
        <dbReference type="Proteomes" id="UP000253303"/>
    </source>
</evidence>
<comment type="caution">
    <text evidence="2">The sequence shown here is derived from an EMBL/GenBank/DDBJ whole genome shotgun (WGS) entry which is preliminary data.</text>
</comment>
<dbReference type="NCBIfam" id="TIGR00199">
    <property type="entry name" value="PncC_domain"/>
    <property type="match status" value="1"/>
</dbReference>
<dbReference type="Proteomes" id="UP000253303">
    <property type="component" value="Unassembled WGS sequence"/>
</dbReference>
<dbReference type="AlphaFoldDB" id="A0A366M7C4"/>
<dbReference type="SUPFAM" id="SSF142433">
    <property type="entry name" value="CinA-like"/>
    <property type="match status" value="1"/>
</dbReference>
<protein>
    <submittedName>
        <fullName evidence="2">Damage-inducible protein CinA</fullName>
    </submittedName>
</protein>
<sequence>MLGCAARSGTRKNGGCAVSLEGAGRLGVLLRERGLSISTAESLTGGLLGAVITDIAGASDYYAGGVTAYATAAKAAVLSVDPEVLATLGPVSGLTAEQMAAGVRGLFATSIGLSTTGVAGPTAQDGEPVGLVFIGLSDEAGTFSREFMSGGESREEVRHQTVEFALDLLIDHLTGRTPE</sequence>
<dbReference type="Gene3D" id="3.90.950.20">
    <property type="entry name" value="CinA-like"/>
    <property type="match status" value="1"/>
</dbReference>
<evidence type="ECO:0000259" key="1">
    <source>
        <dbReference type="Pfam" id="PF02464"/>
    </source>
</evidence>
<accession>A0A366M7C4</accession>
<dbReference type="InterPro" id="IPR008136">
    <property type="entry name" value="CinA_C"/>
</dbReference>
<feature type="domain" description="CinA C-terminal" evidence="1">
    <location>
        <begin position="26"/>
        <end position="171"/>
    </location>
</feature>
<name>A0A366M7C4_9ACTN</name>
<proteinExistence type="predicted"/>
<gene>
    <name evidence="2" type="ORF">DP939_01185</name>
</gene>
<reference evidence="2 3" key="1">
    <citation type="submission" date="2018-06" db="EMBL/GenBank/DDBJ databases">
        <title>Sphaerisporangium craniellae sp. nov., isolated from a marine sponge in the South China Sea.</title>
        <authorList>
            <person name="Li L."/>
        </authorList>
    </citation>
    <scope>NUCLEOTIDE SEQUENCE [LARGE SCALE GENOMIC DNA]</scope>
    <source>
        <strain evidence="2 3">LHW63015</strain>
    </source>
</reference>
<evidence type="ECO:0000313" key="2">
    <source>
        <dbReference type="EMBL" id="RBQ21362.1"/>
    </source>
</evidence>
<keyword evidence="3" id="KW-1185">Reference proteome</keyword>
<organism evidence="2 3">
    <name type="scientific">Spongiactinospora rosea</name>
    <dbReference type="NCBI Taxonomy" id="2248750"/>
    <lineage>
        <taxon>Bacteria</taxon>
        <taxon>Bacillati</taxon>
        <taxon>Actinomycetota</taxon>
        <taxon>Actinomycetes</taxon>
        <taxon>Streptosporangiales</taxon>
        <taxon>Streptosporangiaceae</taxon>
        <taxon>Spongiactinospora</taxon>
    </lineage>
</organism>
<dbReference type="EMBL" id="QMEY01000001">
    <property type="protein sequence ID" value="RBQ21362.1"/>
    <property type="molecule type" value="Genomic_DNA"/>
</dbReference>
<dbReference type="Pfam" id="PF02464">
    <property type="entry name" value="CinA"/>
    <property type="match status" value="1"/>
</dbReference>